<proteinExistence type="predicted"/>
<keyword evidence="1" id="KW-0812">Transmembrane</keyword>
<dbReference type="Proteomes" id="UP000667802">
    <property type="component" value="Unassembled WGS sequence"/>
</dbReference>
<dbReference type="EMBL" id="JAALHA020000007">
    <property type="protein sequence ID" value="MDR9896168.1"/>
    <property type="molecule type" value="Genomic_DNA"/>
</dbReference>
<protein>
    <recommendedName>
        <fullName evidence="2">Cyanobacterial TRADD-N associated 2 transmembrane domain-containing protein</fullName>
    </recommendedName>
</protein>
<accession>A0AAP5I6Y6</accession>
<dbReference type="Pfam" id="PF20712">
    <property type="entry name" value="CyanoTRADDas_TM"/>
    <property type="match status" value="1"/>
</dbReference>
<dbReference type="AlphaFoldDB" id="A0AAP5I6Y6"/>
<keyword evidence="1" id="KW-0472">Membrane</keyword>
<organism evidence="3 4">
    <name type="scientific">Aetokthonos hydrillicola Thurmond2011</name>
    <dbReference type="NCBI Taxonomy" id="2712845"/>
    <lineage>
        <taxon>Bacteria</taxon>
        <taxon>Bacillati</taxon>
        <taxon>Cyanobacteriota</taxon>
        <taxon>Cyanophyceae</taxon>
        <taxon>Nostocales</taxon>
        <taxon>Hapalosiphonaceae</taxon>
        <taxon>Aetokthonos</taxon>
    </lineage>
</organism>
<sequence length="100" mass="10785">MPQFNEIVEFIAGASTMDNHNKSTHPVDQERLRQARVAFKLAYTFLAMTVITGVASLVLIFSGKVSEGKVAASEVQIYGSISVLLLKSAKDAGKRADGDK</sequence>
<comment type="caution">
    <text evidence="3">The sequence shown here is derived from an EMBL/GenBank/DDBJ whole genome shotgun (WGS) entry which is preliminary data.</text>
</comment>
<evidence type="ECO:0000256" key="1">
    <source>
        <dbReference type="SAM" id="Phobius"/>
    </source>
</evidence>
<keyword evidence="4" id="KW-1185">Reference proteome</keyword>
<feature type="transmembrane region" description="Helical" evidence="1">
    <location>
        <begin position="41"/>
        <end position="61"/>
    </location>
</feature>
<keyword evidence="1" id="KW-1133">Transmembrane helix</keyword>
<evidence type="ECO:0000313" key="3">
    <source>
        <dbReference type="EMBL" id="MDR9896168.1"/>
    </source>
</evidence>
<feature type="domain" description="Cyanobacterial TRADD-N associated 2 transmembrane" evidence="2">
    <location>
        <begin position="30"/>
        <end position="96"/>
    </location>
</feature>
<evidence type="ECO:0000259" key="2">
    <source>
        <dbReference type="Pfam" id="PF20712"/>
    </source>
</evidence>
<reference evidence="4" key="1">
    <citation type="journal article" date="2021" name="Science">
        <title>Hunting the eagle killer: A cyanobacterial neurotoxin causes vacuolar myelinopathy.</title>
        <authorList>
            <person name="Breinlinger S."/>
            <person name="Phillips T.J."/>
            <person name="Haram B.N."/>
            <person name="Mares J."/>
            <person name="Martinez Yerena J.A."/>
            <person name="Hrouzek P."/>
            <person name="Sobotka R."/>
            <person name="Henderson W.M."/>
            <person name="Schmieder P."/>
            <person name="Williams S.M."/>
            <person name="Lauderdale J.D."/>
            <person name="Wilde H.D."/>
            <person name="Gerrin W."/>
            <person name="Kust A."/>
            <person name="Washington J.W."/>
            <person name="Wagner C."/>
            <person name="Geier B."/>
            <person name="Liebeke M."/>
            <person name="Enke H."/>
            <person name="Niedermeyer T.H.J."/>
            <person name="Wilde S.B."/>
        </authorList>
    </citation>
    <scope>NUCLEOTIDE SEQUENCE [LARGE SCALE GENOMIC DNA]</scope>
    <source>
        <strain evidence="4">Thurmond2011</strain>
    </source>
</reference>
<dbReference type="InterPro" id="IPR048567">
    <property type="entry name" value="CyanoTRADDas_TM"/>
</dbReference>
<name>A0AAP5I6Y6_9CYAN</name>
<evidence type="ECO:0000313" key="4">
    <source>
        <dbReference type="Proteomes" id="UP000667802"/>
    </source>
</evidence>
<gene>
    <name evidence="3" type="ORF">G7B40_016595</name>
</gene>